<protein>
    <submittedName>
        <fullName evidence="12">Zinc finger protein 771-like</fullName>
    </submittedName>
</protein>
<dbReference type="GO" id="GO:0005634">
    <property type="term" value="C:nucleus"/>
    <property type="evidence" value="ECO:0007669"/>
    <property type="project" value="UniProtKB-SubCell"/>
</dbReference>
<dbReference type="FunFam" id="3.30.160.60:FF:000446">
    <property type="entry name" value="Zinc finger protein"/>
    <property type="match status" value="1"/>
</dbReference>
<dbReference type="PROSITE" id="PS51915">
    <property type="entry name" value="ZAD"/>
    <property type="match status" value="1"/>
</dbReference>
<reference evidence="12" key="1">
    <citation type="submission" date="2025-08" db="UniProtKB">
        <authorList>
            <consortium name="RefSeq"/>
        </authorList>
    </citation>
    <scope>IDENTIFICATION</scope>
</reference>
<keyword evidence="3" id="KW-0677">Repeat</keyword>
<dbReference type="PROSITE" id="PS50157">
    <property type="entry name" value="ZINC_FINGER_C2H2_2"/>
    <property type="match status" value="8"/>
</dbReference>
<feature type="domain" description="C2H2-type" evidence="10">
    <location>
        <begin position="349"/>
        <end position="376"/>
    </location>
</feature>
<dbReference type="Pfam" id="PF00096">
    <property type="entry name" value="zf-C2H2"/>
    <property type="match status" value="5"/>
</dbReference>
<keyword evidence="2 8" id="KW-0479">Metal-binding</keyword>
<dbReference type="InterPro" id="IPR036236">
    <property type="entry name" value="Znf_C2H2_sf"/>
</dbReference>
<feature type="domain" description="C2H2-type" evidence="10">
    <location>
        <begin position="234"/>
        <end position="261"/>
    </location>
</feature>
<feature type="binding site" evidence="8">
    <location>
        <position position="54"/>
    </location>
    <ligand>
        <name>Zn(2+)</name>
        <dbReference type="ChEBI" id="CHEBI:29105"/>
    </ligand>
</feature>
<feature type="domain" description="C2H2-type" evidence="10">
    <location>
        <begin position="262"/>
        <end position="289"/>
    </location>
</feature>
<organism evidence="12">
    <name type="scientific">Papilio xuthus</name>
    <name type="common">Asian swallowtail butterfly</name>
    <dbReference type="NCBI Taxonomy" id="66420"/>
    <lineage>
        <taxon>Eukaryota</taxon>
        <taxon>Metazoa</taxon>
        <taxon>Ecdysozoa</taxon>
        <taxon>Arthropoda</taxon>
        <taxon>Hexapoda</taxon>
        <taxon>Insecta</taxon>
        <taxon>Pterygota</taxon>
        <taxon>Neoptera</taxon>
        <taxon>Endopterygota</taxon>
        <taxon>Lepidoptera</taxon>
        <taxon>Glossata</taxon>
        <taxon>Ditrysia</taxon>
        <taxon>Papilionoidea</taxon>
        <taxon>Papilionidae</taxon>
        <taxon>Papilioninae</taxon>
        <taxon>Papilio</taxon>
    </lineage>
</organism>
<dbReference type="SMART" id="SM00868">
    <property type="entry name" value="zf-AD"/>
    <property type="match status" value="1"/>
</dbReference>
<dbReference type="RefSeq" id="XP_013166537.1">
    <property type="nucleotide sequence ID" value="XM_013311083.1"/>
</dbReference>
<comment type="subcellular location">
    <subcellularLocation>
        <location evidence="1">Nucleus</location>
    </subcellularLocation>
</comment>
<feature type="domain" description="C2H2-type" evidence="10">
    <location>
        <begin position="206"/>
        <end position="233"/>
    </location>
</feature>
<keyword evidence="6" id="KW-0539">Nucleus</keyword>
<evidence type="ECO:0000256" key="1">
    <source>
        <dbReference type="ARBA" id="ARBA00004123"/>
    </source>
</evidence>
<feature type="compositionally biased region" description="Polar residues" evidence="9">
    <location>
        <begin position="145"/>
        <end position="160"/>
    </location>
</feature>
<evidence type="ECO:0000256" key="2">
    <source>
        <dbReference type="ARBA" id="ARBA00022723"/>
    </source>
</evidence>
<dbReference type="SUPFAM" id="SSF57667">
    <property type="entry name" value="beta-beta-alpha zinc fingers"/>
    <property type="match status" value="5"/>
</dbReference>
<dbReference type="SMART" id="SM00355">
    <property type="entry name" value="ZnF_C2H2"/>
    <property type="match status" value="8"/>
</dbReference>
<evidence type="ECO:0000256" key="8">
    <source>
        <dbReference type="PROSITE-ProRule" id="PRU01263"/>
    </source>
</evidence>
<evidence type="ECO:0000259" key="10">
    <source>
        <dbReference type="PROSITE" id="PS50157"/>
    </source>
</evidence>
<dbReference type="PANTHER" id="PTHR24394:SF29">
    <property type="entry name" value="MYONEURIN"/>
    <property type="match status" value="1"/>
</dbReference>
<dbReference type="Proteomes" id="UP000694872">
    <property type="component" value="Unplaced"/>
</dbReference>
<sequence>MAMDITKLCRSCKKEVASWEKENFDAQVVKMFCFSTNIEITEGDKLPKQFCYDCVIKIESSYTFIKEAQNVNVTLKNMVSRRERSIIVELENSTRPTTGPSTSKNHLNLTLPDYKLSSTIESSEEPLLINNTNESIDLTNDNIPPDPKTQNLINNPPESNVESKDIKHDKNQAGDEKHMCTTCKKSFTSQVWLAKHMEKEHSGQEYHCTQCNKTFTKPSQLAYHATTHSNERKFGCNLCNKTFKRLKQLTVHVRSHSDERPYCCDKCQKRFKLKSILKCHMNVHEGRKQYLCNYCGWAFAQAGNLSVHIRRHTGCRPHACGECEYRAAAGAALRRHARRHRPEVPAPTLLCAHCSQQCKDSSALARHMRTHTGELPYQCGRCQRAFSDSWKRKTHLMRAHGLALHEIPRLSRDGTPYQPQLSKHI</sequence>
<dbReference type="PROSITE" id="PS00028">
    <property type="entry name" value="ZINC_FINGER_C2H2_1"/>
    <property type="match status" value="7"/>
</dbReference>
<dbReference type="GeneID" id="106117014"/>
<keyword evidence="4 7" id="KW-0863">Zinc-finger</keyword>
<dbReference type="FunFam" id="3.30.160.60:FF:000425">
    <property type="entry name" value="PLAG1 like zinc finger 1"/>
    <property type="match status" value="1"/>
</dbReference>
<accession>A0AAJ6Z6Z7</accession>
<dbReference type="InterPro" id="IPR012934">
    <property type="entry name" value="Znf_AD"/>
</dbReference>
<feature type="domain" description="C2H2-type" evidence="10">
    <location>
        <begin position="377"/>
        <end position="400"/>
    </location>
</feature>
<evidence type="ECO:0000256" key="3">
    <source>
        <dbReference type="ARBA" id="ARBA00022737"/>
    </source>
</evidence>
<dbReference type="PANTHER" id="PTHR24394">
    <property type="entry name" value="ZINC FINGER PROTEIN"/>
    <property type="match status" value="1"/>
</dbReference>
<feature type="domain" description="C2H2-type" evidence="10">
    <location>
        <begin position="290"/>
        <end position="317"/>
    </location>
</feature>
<feature type="domain" description="ZAD" evidence="11">
    <location>
        <begin position="7"/>
        <end position="78"/>
    </location>
</feature>
<proteinExistence type="predicted"/>
<evidence type="ECO:0000256" key="9">
    <source>
        <dbReference type="SAM" id="MobiDB-lite"/>
    </source>
</evidence>
<dbReference type="FunFam" id="3.30.160.60:FF:000100">
    <property type="entry name" value="Zinc finger 45-like"/>
    <property type="match status" value="1"/>
</dbReference>
<dbReference type="GO" id="GO:0000981">
    <property type="term" value="F:DNA-binding transcription factor activity, RNA polymerase II-specific"/>
    <property type="evidence" value="ECO:0007669"/>
    <property type="project" value="TreeGrafter"/>
</dbReference>
<dbReference type="AlphaFoldDB" id="A0AAJ6Z6Z7"/>
<feature type="domain" description="C2H2-type" evidence="10">
    <location>
        <begin position="318"/>
        <end position="345"/>
    </location>
</feature>
<dbReference type="Gene3D" id="3.30.160.60">
    <property type="entry name" value="Classic Zinc Finger"/>
    <property type="match status" value="7"/>
</dbReference>
<dbReference type="SUPFAM" id="SSF57716">
    <property type="entry name" value="Glucocorticoid receptor-like (DNA-binding domain)"/>
    <property type="match status" value="1"/>
</dbReference>
<evidence type="ECO:0000256" key="7">
    <source>
        <dbReference type="PROSITE-ProRule" id="PRU00042"/>
    </source>
</evidence>
<dbReference type="FunFam" id="3.30.160.60:FF:000417">
    <property type="entry name" value="Zinc finger protein"/>
    <property type="match status" value="1"/>
</dbReference>
<feature type="binding site" evidence="8">
    <location>
        <position position="51"/>
    </location>
    <ligand>
        <name>Zn(2+)</name>
        <dbReference type="ChEBI" id="CHEBI:29105"/>
    </ligand>
</feature>
<keyword evidence="5 8" id="KW-0862">Zinc</keyword>
<evidence type="ECO:0000256" key="5">
    <source>
        <dbReference type="ARBA" id="ARBA00022833"/>
    </source>
</evidence>
<feature type="domain" description="C2H2-type" evidence="10">
    <location>
        <begin position="178"/>
        <end position="206"/>
    </location>
</feature>
<name>A0AAJ6Z6Z7_PAPXU</name>
<evidence type="ECO:0000256" key="4">
    <source>
        <dbReference type="ARBA" id="ARBA00022771"/>
    </source>
</evidence>
<gene>
    <name evidence="12" type="primary">LOC106117014</name>
</gene>
<feature type="region of interest" description="Disordered" evidence="9">
    <location>
        <begin position="145"/>
        <end position="165"/>
    </location>
</feature>
<dbReference type="GO" id="GO:0008270">
    <property type="term" value="F:zinc ion binding"/>
    <property type="evidence" value="ECO:0007669"/>
    <property type="project" value="UniProtKB-UniRule"/>
</dbReference>
<feature type="binding site" evidence="8">
    <location>
        <position position="9"/>
    </location>
    <ligand>
        <name>Zn(2+)</name>
        <dbReference type="ChEBI" id="CHEBI:29105"/>
    </ligand>
</feature>
<evidence type="ECO:0000259" key="11">
    <source>
        <dbReference type="PROSITE" id="PS51915"/>
    </source>
</evidence>
<evidence type="ECO:0000313" key="12">
    <source>
        <dbReference type="RefSeq" id="XP_013166537.1"/>
    </source>
</evidence>
<dbReference type="KEGG" id="pxu:106117014"/>
<feature type="binding site" evidence="8">
    <location>
        <position position="12"/>
    </location>
    <ligand>
        <name>Zn(2+)</name>
        <dbReference type="ChEBI" id="CHEBI:29105"/>
    </ligand>
</feature>
<dbReference type="InterPro" id="IPR013087">
    <property type="entry name" value="Znf_C2H2_type"/>
</dbReference>
<evidence type="ECO:0000256" key="6">
    <source>
        <dbReference type="ARBA" id="ARBA00023242"/>
    </source>
</evidence>